<evidence type="ECO:0000256" key="5">
    <source>
        <dbReference type="PROSITE-ProRule" id="PRU00723"/>
    </source>
</evidence>
<dbReference type="EMBL" id="LXPE01000597">
    <property type="protein sequence ID" value="OBA20180.1"/>
    <property type="molecule type" value="Genomic_DNA"/>
</dbReference>
<dbReference type="InterPro" id="IPR000571">
    <property type="entry name" value="Znf_CCCH"/>
</dbReference>
<feature type="non-terminal residue" evidence="7">
    <location>
        <position position="63"/>
    </location>
</feature>
<reference evidence="9" key="1">
    <citation type="journal article" date="2016" name="Proc. Natl. Acad. Sci. U.S.A.">
        <title>Comparative genomics of biotechnologically important yeasts.</title>
        <authorList>
            <person name="Riley R."/>
            <person name="Haridas S."/>
            <person name="Wolfe K.H."/>
            <person name="Lopes M.R."/>
            <person name="Hittinger C.T."/>
            <person name="Goeker M."/>
            <person name="Salamov A.A."/>
            <person name="Wisecaver J.H."/>
            <person name="Long T.M."/>
            <person name="Calvey C.H."/>
            <person name="Aerts A.L."/>
            <person name="Barry K.W."/>
            <person name="Choi C."/>
            <person name="Clum A."/>
            <person name="Coughlan A.Y."/>
            <person name="Deshpande S."/>
            <person name="Douglass A.P."/>
            <person name="Hanson S.J."/>
            <person name="Klenk H.-P."/>
            <person name="LaButti K.M."/>
            <person name="Lapidus A."/>
            <person name="Lindquist E.A."/>
            <person name="Lipzen A.M."/>
            <person name="Meier-Kolthoff J.P."/>
            <person name="Ohm R.A."/>
            <person name="Otillar R.P."/>
            <person name="Pangilinan J.L."/>
            <person name="Peng Y."/>
            <person name="Rokas A."/>
            <person name="Rosa C.A."/>
            <person name="Scheuner C."/>
            <person name="Sibirny A.A."/>
            <person name="Slot J.C."/>
            <person name="Stielow J.B."/>
            <person name="Sun H."/>
            <person name="Kurtzman C.P."/>
            <person name="Blackwell M."/>
            <person name="Grigoriev I.V."/>
            <person name="Jeffries T.W."/>
        </authorList>
    </citation>
    <scope>NUCLEOTIDE SEQUENCE [LARGE SCALE GENOMIC DNA]</scope>
    <source>
        <strain evidence="9">NRRL Y-1626</strain>
    </source>
</reference>
<evidence type="ECO:0000313" key="9">
    <source>
        <dbReference type="Proteomes" id="UP000092321"/>
    </source>
</evidence>
<feature type="non-terminal residue" evidence="7">
    <location>
        <position position="1"/>
    </location>
</feature>
<dbReference type="InterPro" id="IPR045877">
    <property type="entry name" value="ZFP36-like"/>
</dbReference>
<evidence type="ECO:0000256" key="2">
    <source>
        <dbReference type="ARBA" id="ARBA00022737"/>
    </source>
</evidence>
<feature type="domain" description="C3H1-type" evidence="6">
    <location>
        <begin position="1"/>
        <end position="28"/>
    </location>
</feature>
<accession>A0A1B7SUK8</accession>
<name>A0A1B7SUK8_9ASCO</name>
<gene>
    <name evidence="8" type="ORF">HANVADRAFT_14963</name>
    <name evidence="7" type="ORF">HANVADRAFT_16426</name>
</gene>
<evidence type="ECO:0000256" key="3">
    <source>
        <dbReference type="ARBA" id="ARBA00022771"/>
    </source>
</evidence>
<dbReference type="EMBL" id="LXPE01000454">
    <property type="protein sequence ID" value="OBA24737.1"/>
    <property type="molecule type" value="Genomic_DNA"/>
</dbReference>
<dbReference type="SUPFAM" id="SSF90229">
    <property type="entry name" value="CCCH zinc finger"/>
    <property type="match status" value="2"/>
</dbReference>
<dbReference type="GO" id="GO:0010468">
    <property type="term" value="P:regulation of gene expression"/>
    <property type="evidence" value="ECO:0007669"/>
    <property type="project" value="UniProtKB-ARBA"/>
</dbReference>
<keyword evidence="2" id="KW-0677">Repeat</keyword>
<evidence type="ECO:0000259" key="6">
    <source>
        <dbReference type="PROSITE" id="PS50103"/>
    </source>
</evidence>
<dbReference type="FunFam" id="4.10.1000.10:FF:000018">
    <property type="entry name" value="Zinc finger protein"/>
    <property type="match status" value="1"/>
</dbReference>
<dbReference type="PANTHER" id="PTHR12547">
    <property type="entry name" value="CCCH ZINC FINGER/TIS11-RELATED"/>
    <property type="match status" value="1"/>
</dbReference>
<keyword evidence="1 5" id="KW-0479">Metal-binding</keyword>
<feature type="domain" description="C3H1-type" evidence="6">
    <location>
        <begin position="38"/>
        <end position="63"/>
    </location>
</feature>
<dbReference type="SMART" id="SM00356">
    <property type="entry name" value="ZnF_C3H1"/>
    <property type="match status" value="2"/>
</dbReference>
<organism evidence="7 9">
    <name type="scientific">Hanseniaspora valbyensis NRRL Y-1626</name>
    <dbReference type="NCBI Taxonomy" id="766949"/>
    <lineage>
        <taxon>Eukaryota</taxon>
        <taxon>Fungi</taxon>
        <taxon>Dikarya</taxon>
        <taxon>Ascomycota</taxon>
        <taxon>Saccharomycotina</taxon>
        <taxon>Saccharomycetes</taxon>
        <taxon>Saccharomycodales</taxon>
        <taxon>Saccharomycodaceae</taxon>
        <taxon>Hanseniaspora</taxon>
    </lineage>
</organism>
<dbReference type="Pfam" id="PF00642">
    <property type="entry name" value="zf-CCCH"/>
    <property type="match status" value="2"/>
</dbReference>
<dbReference type="GO" id="GO:0006879">
    <property type="term" value="P:intracellular iron ion homeostasis"/>
    <property type="evidence" value="ECO:0007669"/>
    <property type="project" value="UniProtKB-ARBA"/>
</dbReference>
<dbReference type="InterPro" id="IPR036855">
    <property type="entry name" value="Znf_CCCH_sf"/>
</dbReference>
<dbReference type="PROSITE" id="PS50103">
    <property type="entry name" value="ZF_C3H1"/>
    <property type="match status" value="2"/>
</dbReference>
<keyword evidence="3 5" id="KW-0863">Zinc-finger</keyword>
<keyword evidence="9" id="KW-1185">Reference proteome</keyword>
<protein>
    <recommendedName>
        <fullName evidence="6">C3H1-type domain-containing protein</fullName>
    </recommendedName>
</protein>
<dbReference type="GO" id="GO:0003729">
    <property type="term" value="F:mRNA binding"/>
    <property type="evidence" value="ECO:0007669"/>
    <property type="project" value="InterPro"/>
</dbReference>
<keyword evidence="4 5" id="KW-0862">Zinc</keyword>
<evidence type="ECO:0000256" key="4">
    <source>
        <dbReference type="ARBA" id="ARBA00022833"/>
    </source>
</evidence>
<dbReference type="Gene3D" id="4.10.1000.10">
    <property type="entry name" value="Zinc finger, CCCH-type"/>
    <property type="match status" value="2"/>
</dbReference>
<dbReference type="FunFam" id="4.10.1000.10:FF:000001">
    <property type="entry name" value="zinc finger CCCH domain-containing protein 15-like"/>
    <property type="match status" value="1"/>
</dbReference>
<comment type="caution">
    <text evidence="7">The sequence shown here is derived from an EMBL/GenBank/DDBJ whole genome shotgun (WGS) entry which is preliminary data.</text>
</comment>
<sequence>FKTELCTKYVLSNECPYNEKCQFAHGLKELQTRQVNPKFKSKMCKNYNKTGYCRYGDRCQFKH</sequence>
<feature type="zinc finger region" description="C3H1-type" evidence="5">
    <location>
        <begin position="38"/>
        <end position="63"/>
    </location>
</feature>
<evidence type="ECO:0000256" key="1">
    <source>
        <dbReference type="ARBA" id="ARBA00022723"/>
    </source>
</evidence>
<evidence type="ECO:0000313" key="7">
    <source>
        <dbReference type="EMBL" id="OBA20180.1"/>
    </source>
</evidence>
<dbReference type="Proteomes" id="UP000092321">
    <property type="component" value="Unassembled WGS sequence"/>
</dbReference>
<reference evidence="7" key="2">
    <citation type="submission" date="2016-04" db="EMBL/GenBank/DDBJ databases">
        <title>Comparative genomics of biotechnologically important yeasts.</title>
        <authorList>
            <consortium name="DOE Joint Genome Institute"/>
            <person name="Riley R."/>
            <person name="Haridas S."/>
            <person name="Wolfe K.H."/>
            <person name="Lopes M.R."/>
            <person name="Hittinger C.T."/>
            <person name="Goker M."/>
            <person name="Salamov A."/>
            <person name="Wisecaver J."/>
            <person name="Long T.M."/>
            <person name="Aerts A.L."/>
            <person name="Barry K."/>
            <person name="Choi C."/>
            <person name="Clum A."/>
            <person name="Coughlan A.Y."/>
            <person name="Deshpande S."/>
            <person name="Douglass A.P."/>
            <person name="Hanson S.J."/>
            <person name="Klenk H.-P."/>
            <person name="Labutti K."/>
            <person name="Lapidus A."/>
            <person name="Lindquist E."/>
            <person name="Lipzen A."/>
            <person name="Meier-Kolthoff J.P."/>
            <person name="Ohm R.A."/>
            <person name="Otillar R.P."/>
            <person name="Pangilinan J."/>
            <person name="Peng Y."/>
            <person name="Rokas A."/>
            <person name="Rosa C.A."/>
            <person name="Scheuner C."/>
            <person name="Sibirny A.A."/>
            <person name="Slot J.C."/>
            <person name="Stielow J.B."/>
            <person name="Sun H."/>
            <person name="Kurtzman C.P."/>
            <person name="Blackwell M."/>
            <person name="Grigoriev I.V."/>
            <person name="Jeffries T.W."/>
        </authorList>
    </citation>
    <scope>NUCLEOTIDE SEQUENCE [LARGE SCALE GENOMIC DNA]</scope>
    <source>
        <strain evidence="7">NRRL Y-1626</strain>
    </source>
</reference>
<dbReference type="GO" id="GO:0008270">
    <property type="term" value="F:zinc ion binding"/>
    <property type="evidence" value="ECO:0007669"/>
    <property type="project" value="UniProtKB-KW"/>
</dbReference>
<dbReference type="OrthoDB" id="3972987at2759"/>
<dbReference type="AlphaFoldDB" id="A0A1B7SUK8"/>
<feature type="zinc finger region" description="C3H1-type" evidence="5">
    <location>
        <begin position="1"/>
        <end position="28"/>
    </location>
</feature>
<evidence type="ECO:0000313" key="8">
    <source>
        <dbReference type="EMBL" id="OBA24737.1"/>
    </source>
</evidence>
<proteinExistence type="predicted"/>
<dbReference type="PANTHER" id="PTHR12547:SF18">
    <property type="entry name" value="PROTEIN TIS11"/>
    <property type="match status" value="1"/>
</dbReference>